<proteinExistence type="predicted"/>
<evidence type="ECO:0000313" key="5">
    <source>
        <dbReference type="Proteomes" id="UP000318801"/>
    </source>
</evidence>
<dbReference type="InterPro" id="IPR017439">
    <property type="entry name" value="Amidohydrolase"/>
</dbReference>
<reference evidence="4 5" key="1">
    <citation type="submission" date="2019-06" db="EMBL/GenBank/DDBJ databases">
        <authorList>
            <person name="Li M."/>
        </authorList>
    </citation>
    <scope>NUCLEOTIDE SEQUENCE [LARGE SCALE GENOMIC DNA]</scope>
    <source>
        <strain evidence="4 5">BGMRC2036</strain>
    </source>
</reference>
<dbReference type="GO" id="GO:0050118">
    <property type="term" value="F:N-acetyldiaminopimelate deacetylase activity"/>
    <property type="evidence" value="ECO:0007669"/>
    <property type="project" value="UniProtKB-ARBA"/>
</dbReference>
<dbReference type="SUPFAM" id="SSF55031">
    <property type="entry name" value="Bacterial exopeptidase dimerisation domain"/>
    <property type="match status" value="1"/>
</dbReference>
<dbReference type="EMBL" id="VHLG01000003">
    <property type="protein sequence ID" value="TPW31530.1"/>
    <property type="molecule type" value="Genomic_DNA"/>
</dbReference>
<sequence>MAIKNRFAEMLSEIAEWRRDIHAHPELGLTETRTAGKVAELLRSFGCDEVVENVGKTGVVGIIKGRGGKGKSIGLRADMDALPITELTGLDYASENTGVMHACGHDGHTAMLLGAAKYLSETRNFAGQAVLIFQPGEEGYFGAREMLQDGLLERWSVDEIYGMHNMPGIPVGQFGTRPGPFMAAVGSPRIKITGKGGHAAHPHKCIDPMPVAAQIILACQTISSRNVDPLDSVIVSLTSMKTDSPANNVIPETVEIFGTVRALNDEVMALAERRLSEICAGIAVSANVQIDFTFTPGYPVTKNDPAATEVALAVAREIAGDNNVNGELNPTMGGEDFSYFLQQRPGTFLNVGNGDSAGLHSPYFNFNDEAIPYGSSWLASMVETRSPLN</sequence>
<dbReference type="Pfam" id="PF07687">
    <property type="entry name" value="M20_dimer"/>
    <property type="match status" value="1"/>
</dbReference>
<dbReference type="GO" id="GO:0019877">
    <property type="term" value="P:diaminopimelate biosynthetic process"/>
    <property type="evidence" value="ECO:0007669"/>
    <property type="project" value="UniProtKB-ARBA"/>
</dbReference>
<name>A0A506UC80_9HYPH</name>
<evidence type="ECO:0000313" key="4">
    <source>
        <dbReference type="EMBL" id="TPW31530.1"/>
    </source>
</evidence>
<evidence type="ECO:0000256" key="2">
    <source>
        <dbReference type="PIRSR" id="PIRSR005962-1"/>
    </source>
</evidence>
<keyword evidence="2" id="KW-0464">Manganese</keyword>
<dbReference type="PANTHER" id="PTHR11014">
    <property type="entry name" value="PEPTIDASE M20 FAMILY MEMBER"/>
    <property type="match status" value="1"/>
</dbReference>
<feature type="binding site" evidence="2">
    <location>
        <position position="105"/>
    </location>
    <ligand>
        <name>Mn(2+)</name>
        <dbReference type="ChEBI" id="CHEBI:29035"/>
        <label>2</label>
    </ligand>
</feature>
<dbReference type="InterPro" id="IPR036264">
    <property type="entry name" value="Bact_exopeptidase_dim_dom"/>
</dbReference>
<keyword evidence="1 4" id="KW-0378">Hydrolase</keyword>
<dbReference type="InterPro" id="IPR002933">
    <property type="entry name" value="Peptidase_M20"/>
</dbReference>
<comment type="caution">
    <text evidence="4">The sequence shown here is derived from an EMBL/GenBank/DDBJ whole genome shotgun (WGS) entry which is preliminary data.</text>
</comment>
<dbReference type="Pfam" id="PF01546">
    <property type="entry name" value="Peptidase_M20"/>
    <property type="match status" value="1"/>
</dbReference>
<protein>
    <submittedName>
        <fullName evidence="4">Amidohydrolase</fullName>
    </submittedName>
</protein>
<dbReference type="Gene3D" id="3.40.630.10">
    <property type="entry name" value="Zn peptidases"/>
    <property type="match status" value="1"/>
</dbReference>
<accession>A0A506UC80</accession>
<evidence type="ECO:0000256" key="1">
    <source>
        <dbReference type="ARBA" id="ARBA00022801"/>
    </source>
</evidence>
<dbReference type="PIRSF" id="PIRSF005962">
    <property type="entry name" value="Pept_M20D_amidohydro"/>
    <property type="match status" value="1"/>
</dbReference>
<organism evidence="4 5">
    <name type="scientific">Martelella alba</name>
    <dbReference type="NCBI Taxonomy" id="2590451"/>
    <lineage>
        <taxon>Bacteria</taxon>
        <taxon>Pseudomonadati</taxon>
        <taxon>Pseudomonadota</taxon>
        <taxon>Alphaproteobacteria</taxon>
        <taxon>Hyphomicrobiales</taxon>
        <taxon>Aurantimonadaceae</taxon>
        <taxon>Martelella</taxon>
    </lineage>
</organism>
<dbReference type="NCBIfam" id="TIGR01891">
    <property type="entry name" value="amidohydrolases"/>
    <property type="match status" value="1"/>
</dbReference>
<dbReference type="AlphaFoldDB" id="A0A506UC80"/>
<feature type="domain" description="Peptidase M20 dimerisation" evidence="3">
    <location>
        <begin position="189"/>
        <end position="279"/>
    </location>
</feature>
<dbReference type="FunFam" id="3.30.70.360:FF:000001">
    <property type="entry name" value="N-acetyldiaminopimelate deacetylase"/>
    <property type="match status" value="1"/>
</dbReference>
<feature type="binding site" evidence="2">
    <location>
        <position position="164"/>
    </location>
    <ligand>
        <name>Mn(2+)</name>
        <dbReference type="ChEBI" id="CHEBI:29035"/>
        <label>2</label>
    </ligand>
</feature>
<dbReference type="CDD" id="cd05666">
    <property type="entry name" value="M20_Acy1-like"/>
    <property type="match status" value="1"/>
</dbReference>
<dbReference type="OrthoDB" id="9777385at2"/>
<keyword evidence="5" id="KW-1185">Reference proteome</keyword>
<dbReference type="InterPro" id="IPR011650">
    <property type="entry name" value="Peptidase_M20_dimer"/>
</dbReference>
<dbReference type="GO" id="GO:0046872">
    <property type="term" value="F:metal ion binding"/>
    <property type="evidence" value="ECO:0007669"/>
    <property type="project" value="UniProtKB-KW"/>
</dbReference>
<dbReference type="SUPFAM" id="SSF53187">
    <property type="entry name" value="Zn-dependent exopeptidases"/>
    <property type="match status" value="1"/>
</dbReference>
<dbReference type="PANTHER" id="PTHR11014:SF63">
    <property type="entry name" value="METALLOPEPTIDASE, PUTATIVE (AFU_ORTHOLOGUE AFUA_6G09600)-RELATED"/>
    <property type="match status" value="1"/>
</dbReference>
<evidence type="ECO:0000259" key="3">
    <source>
        <dbReference type="Pfam" id="PF07687"/>
    </source>
</evidence>
<keyword evidence="2" id="KW-0479">Metal-binding</keyword>
<comment type="cofactor">
    <cofactor evidence="2">
        <name>Mn(2+)</name>
        <dbReference type="ChEBI" id="CHEBI:29035"/>
    </cofactor>
    <text evidence="2">The Mn(2+) ion enhances activity.</text>
</comment>
<feature type="binding site" evidence="2">
    <location>
        <position position="138"/>
    </location>
    <ligand>
        <name>Mn(2+)</name>
        <dbReference type="ChEBI" id="CHEBI:29035"/>
        <label>2</label>
    </ligand>
</feature>
<feature type="binding site" evidence="2">
    <location>
        <position position="360"/>
    </location>
    <ligand>
        <name>Mn(2+)</name>
        <dbReference type="ChEBI" id="CHEBI:29035"/>
        <label>2</label>
    </ligand>
</feature>
<dbReference type="Proteomes" id="UP000318801">
    <property type="component" value="Unassembled WGS sequence"/>
</dbReference>
<dbReference type="RefSeq" id="WP_141148300.1">
    <property type="nucleotide sequence ID" value="NZ_VHLG01000003.1"/>
</dbReference>
<dbReference type="Gene3D" id="3.30.70.360">
    <property type="match status" value="1"/>
</dbReference>
<gene>
    <name evidence="4" type="ORF">FJU08_07170</name>
</gene>
<feature type="binding site" evidence="2">
    <location>
        <position position="103"/>
    </location>
    <ligand>
        <name>Mn(2+)</name>
        <dbReference type="ChEBI" id="CHEBI:29035"/>
        <label>2</label>
    </ligand>
</feature>